<reference evidence="1" key="1">
    <citation type="submission" date="2014-11" db="EMBL/GenBank/DDBJ databases">
        <authorList>
            <person name="Amaro Gonzalez C."/>
        </authorList>
    </citation>
    <scope>NUCLEOTIDE SEQUENCE</scope>
</reference>
<accession>A0A0E9T4K4</accession>
<name>A0A0E9T4K4_ANGAN</name>
<organism evidence="1">
    <name type="scientific">Anguilla anguilla</name>
    <name type="common">European freshwater eel</name>
    <name type="synonym">Muraena anguilla</name>
    <dbReference type="NCBI Taxonomy" id="7936"/>
    <lineage>
        <taxon>Eukaryota</taxon>
        <taxon>Metazoa</taxon>
        <taxon>Chordata</taxon>
        <taxon>Craniata</taxon>
        <taxon>Vertebrata</taxon>
        <taxon>Euteleostomi</taxon>
        <taxon>Actinopterygii</taxon>
        <taxon>Neopterygii</taxon>
        <taxon>Teleostei</taxon>
        <taxon>Anguilliformes</taxon>
        <taxon>Anguillidae</taxon>
        <taxon>Anguilla</taxon>
    </lineage>
</organism>
<proteinExistence type="predicted"/>
<dbReference type="AlphaFoldDB" id="A0A0E9T4K4"/>
<evidence type="ECO:0000313" key="1">
    <source>
        <dbReference type="EMBL" id="JAH47900.1"/>
    </source>
</evidence>
<reference evidence="1" key="2">
    <citation type="journal article" date="2015" name="Fish Shellfish Immunol.">
        <title>Early steps in the European eel (Anguilla anguilla)-Vibrio vulnificus interaction in the gills: Role of the RtxA13 toxin.</title>
        <authorList>
            <person name="Callol A."/>
            <person name="Pajuelo D."/>
            <person name="Ebbesson L."/>
            <person name="Teles M."/>
            <person name="MacKenzie S."/>
            <person name="Amaro C."/>
        </authorList>
    </citation>
    <scope>NUCLEOTIDE SEQUENCE</scope>
</reference>
<sequence length="40" mass="4233">MRTPKPMRTAVGTLSWSESSFSGTSVSVSVSSVVNAVRFV</sequence>
<dbReference type="EMBL" id="GBXM01060677">
    <property type="protein sequence ID" value="JAH47900.1"/>
    <property type="molecule type" value="Transcribed_RNA"/>
</dbReference>
<protein>
    <submittedName>
        <fullName evidence="1">Uncharacterized protein</fullName>
    </submittedName>
</protein>